<gene>
    <name evidence="3" type="ORF">QYE77_00805</name>
</gene>
<dbReference type="EMBL" id="JAUHMF010000001">
    <property type="protein sequence ID" value="MDT8896789.1"/>
    <property type="molecule type" value="Genomic_DNA"/>
</dbReference>
<sequence>MAGRSRRGGLLIIVVALILLLLVGAAYLWLQMQGGLPGQAQPLPTQAPQDLVDIVVTTQFIARGSEIVEGAVTTIPYPRDKLVAGTFITDLQSVYGKRAKYDLERGIPLTPGVLLEPGAGSVVSFDIPKEYVALSVPISSLTSVSYALQPGDHVMVIGCMLLVDVDQQFQSKLPNKLPQVIKPGLVNEPESLTPGFLDSSTLTDQGRAEFDPTLNQPLYAVPSEPQRPRLVCQTIIQDAVVLRMGMFSQETSSVAQQPAPTPQPGETTSTTTTTTTPSVVTLVVSPEDAVILNFMMLEGIKINLALRNPTDTKPIVTDAVTLQYLMDQKNIPLPAKLPYAVEPRVDHLEFPQLQSQATPTPMP</sequence>
<evidence type="ECO:0000313" key="4">
    <source>
        <dbReference type="Proteomes" id="UP001254165"/>
    </source>
</evidence>
<dbReference type="RefSeq" id="WP_315623320.1">
    <property type="nucleotide sequence ID" value="NZ_JAUHMF010000001.1"/>
</dbReference>
<dbReference type="CDD" id="cd11614">
    <property type="entry name" value="SAF_CpaB_FlgA_like"/>
    <property type="match status" value="1"/>
</dbReference>
<accession>A0ABU3NIW1</accession>
<organism evidence="3 4">
    <name type="scientific">Thermanaerothrix solaris</name>
    <dbReference type="NCBI Taxonomy" id="3058434"/>
    <lineage>
        <taxon>Bacteria</taxon>
        <taxon>Bacillati</taxon>
        <taxon>Chloroflexota</taxon>
        <taxon>Anaerolineae</taxon>
        <taxon>Anaerolineales</taxon>
        <taxon>Anaerolineaceae</taxon>
        <taxon>Thermanaerothrix</taxon>
    </lineage>
</organism>
<evidence type="ECO:0000256" key="1">
    <source>
        <dbReference type="SAM" id="MobiDB-lite"/>
    </source>
</evidence>
<evidence type="ECO:0000259" key="2">
    <source>
        <dbReference type="SMART" id="SM00858"/>
    </source>
</evidence>
<protein>
    <submittedName>
        <fullName evidence="3">SAF domain-containing protein</fullName>
    </submittedName>
</protein>
<dbReference type="Gene3D" id="3.90.1210.10">
    <property type="entry name" value="Antifreeze-like/N-acetylneuraminic acid synthase C-terminal domain"/>
    <property type="match status" value="1"/>
</dbReference>
<keyword evidence="4" id="KW-1185">Reference proteome</keyword>
<reference evidence="3 4" key="1">
    <citation type="submission" date="2023-07" db="EMBL/GenBank/DDBJ databases">
        <title>Novel species of Thermanaerothrix with wide hydrolytic capabilities.</title>
        <authorList>
            <person name="Zayulina K.S."/>
            <person name="Podosokorskaya O.A."/>
            <person name="Elcheninov A.G."/>
        </authorList>
    </citation>
    <scope>NUCLEOTIDE SEQUENCE [LARGE SCALE GENOMIC DNA]</scope>
    <source>
        <strain evidence="3 4">4228-RoL</strain>
    </source>
</reference>
<evidence type="ECO:0000313" key="3">
    <source>
        <dbReference type="EMBL" id="MDT8896789.1"/>
    </source>
</evidence>
<feature type="compositionally biased region" description="Low complexity" evidence="1">
    <location>
        <begin position="264"/>
        <end position="274"/>
    </location>
</feature>
<name>A0ABU3NIW1_9CHLR</name>
<dbReference type="SMART" id="SM00858">
    <property type="entry name" value="SAF"/>
    <property type="match status" value="1"/>
</dbReference>
<feature type="region of interest" description="Disordered" evidence="1">
    <location>
        <begin position="251"/>
        <end position="274"/>
    </location>
</feature>
<comment type="caution">
    <text evidence="3">The sequence shown here is derived from an EMBL/GenBank/DDBJ whole genome shotgun (WGS) entry which is preliminary data.</text>
</comment>
<dbReference type="Pfam" id="PF08666">
    <property type="entry name" value="SAF"/>
    <property type="match status" value="1"/>
</dbReference>
<proteinExistence type="predicted"/>
<feature type="domain" description="SAF" evidence="2">
    <location>
        <begin position="52"/>
        <end position="115"/>
    </location>
</feature>
<dbReference type="Proteomes" id="UP001254165">
    <property type="component" value="Unassembled WGS sequence"/>
</dbReference>
<dbReference type="InterPro" id="IPR013974">
    <property type="entry name" value="SAF"/>
</dbReference>